<dbReference type="SUPFAM" id="SSF55298">
    <property type="entry name" value="YjgF-like"/>
    <property type="match status" value="1"/>
</dbReference>
<feature type="compositionally biased region" description="Polar residues" evidence="1">
    <location>
        <begin position="128"/>
        <end position="137"/>
    </location>
</feature>
<dbReference type="Gene3D" id="3.30.1330.40">
    <property type="entry name" value="RutC-like"/>
    <property type="match status" value="1"/>
</dbReference>
<organism evidence="2 3">
    <name type="scientific">Geodia barretti</name>
    <name type="common">Barrett's horny sponge</name>
    <dbReference type="NCBI Taxonomy" id="519541"/>
    <lineage>
        <taxon>Eukaryota</taxon>
        <taxon>Metazoa</taxon>
        <taxon>Porifera</taxon>
        <taxon>Demospongiae</taxon>
        <taxon>Heteroscleromorpha</taxon>
        <taxon>Tetractinellida</taxon>
        <taxon>Astrophorina</taxon>
        <taxon>Geodiidae</taxon>
        <taxon>Geodia</taxon>
    </lineage>
</organism>
<proteinExistence type="predicted"/>
<keyword evidence="3" id="KW-1185">Reference proteome</keyword>
<feature type="compositionally biased region" description="Polar residues" evidence="1">
    <location>
        <begin position="145"/>
        <end position="155"/>
    </location>
</feature>
<accession>A0AA35WAR4</accession>
<dbReference type="Proteomes" id="UP001174909">
    <property type="component" value="Unassembled WGS sequence"/>
</dbReference>
<gene>
    <name evidence="2" type="ORF">GBAR_LOCUS8999</name>
</gene>
<evidence type="ECO:0000256" key="1">
    <source>
        <dbReference type="SAM" id="MobiDB-lite"/>
    </source>
</evidence>
<evidence type="ECO:0000313" key="3">
    <source>
        <dbReference type="Proteomes" id="UP001174909"/>
    </source>
</evidence>
<reference evidence="2" key="1">
    <citation type="submission" date="2023-03" db="EMBL/GenBank/DDBJ databases">
        <authorList>
            <person name="Steffen K."/>
            <person name="Cardenas P."/>
        </authorList>
    </citation>
    <scope>NUCLEOTIDE SEQUENCE</scope>
</reference>
<name>A0AA35WAR4_GEOBA</name>
<dbReference type="PANTHER" id="PTHR43760">
    <property type="entry name" value="ENDORIBONUCLEASE-RELATED"/>
    <property type="match status" value="1"/>
</dbReference>
<dbReference type="EMBL" id="CASHTH010001359">
    <property type="protein sequence ID" value="CAI8014393.1"/>
    <property type="molecule type" value="Genomic_DNA"/>
</dbReference>
<dbReference type="InterPro" id="IPR013813">
    <property type="entry name" value="Endoribo_LPSP/chorism_mut-like"/>
</dbReference>
<sequence>MNGVPTVSADARIEELGIDLTSPSNPIANYVPAVRVGNLLFLSGHGPRRGSSPDMITGKLGADLSVEEGYEAAKLVGIQLLASIQREIGSLDGVERCVKALGMVNGSPISTSNPPSSTASQTSWSRSLAKSTASTHDPPSEWVAYQTTSQSRSNS</sequence>
<dbReference type="CDD" id="cd02199">
    <property type="entry name" value="YjgF_YER057c_UK114_like_1"/>
    <property type="match status" value="1"/>
</dbReference>
<dbReference type="PANTHER" id="PTHR43760:SF1">
    <property type="entry name" value="ENDORIBONUCLEASE L-PSP_CHORISMATE MUTASE-LIKE DOMAIN-CONTAINING PROTEIN"/>
    <property type="match status" value="1"/>
</dbReference>
<evidence type="ECO:0000313" key="2">
    <source>
        <dbReference type="EMBL" id="CAI8014393.1"/>
    </source>
</evidence>
<feature type="compositionally biased region" description="Low complexity" evidence="1">
    <location>
        <begin position="107"/>
        <end position="127"/>
    </location>
</feature>
<dbReference type="InterPro" id="IPR035959">
    <property type="entry name" value="RutC-like_sf"/>
</dbReference>
<dbReference type="AlphaFoldDB" id="A0AA35WAR4"/>
<protein>
    <submittedName>
        <fullName evidence="2">Protein TCP17</fullName>
    </submittedName>
</protein>
<comment type="caution">
    <text evidence="2">The sequence shown here is derived from an EMBL/GenBank/DDBJ whole genome shotgun (WGS) entry which is preliminary data.</text>
</comment>
<feature type="region of interest" description="Disordered" evidence="1">
    <location>
        <begin position="106"/>
        <end position="155"/>
    </location>
</feature>